<dbReference type="InterPro" id="IPR044861">
    <property type="entry name" value="IPNS-like_FE2OG_OXY"/>
</dbReference>
<comment type="function">
    <text evidence="6">Probable 2-oxoglutarate-dependent dioxygenase that may be involved in glucosinolates biosynthesis. May play a role in the production of aliphatic glucosinolates.</text>
</comment>
<dbReference type="InterPro" id="IPR026992">
    <property type="entry name" value="DIOX_N"/>
</dbReference>
<dbReference type="AlphaFoldDB" id="A0A1R3JZC3"/>
<keyword evidence="4 7" id="KW-0560">Oxidoreductase</keyword>
<dbReference type="PANTHER" id="PTHR47990">
    <property type="entry name" value="2-OXOGLUTARATE (2OG) AND FE(II)-DEPENDENT OXYGENASE SUPERFAMILY PROTEIN-RELATED"/>
    <property type="match status" value="1"/>
</dbReference>
<comment type="similarity">
    <text evidence="1 7">Belongs to the iron/ascorbate-dependent oxidoreductase family.</text>
</comment>
<evidence type="ECO:0000256" key="7">
    <source>
        <dbReference type="RuleBase" id="RU003682"/>
    </source>
</evidence>
<protein>
    <submittedName>
        <fullName evidence="9">Oxoglutarate/iron-dependent dioxygenase</fullName>
    </submittedName>
</protein>
<proteinExistence type="inferred from homology"/>
<evidence type="ECO:0000256" key="1">
    <source>
        <dbReference type="ARBA" id="ARBA00008056"/>
    </source>
</evidence>
<dbReference type="SUPFAM" id="SSF51197">
    <property type="entry name" value="Clavaminate synthase-like"/>
    <property type="match status" value="1"/>
</dbReference>
<dbReference type="STRING" id="93759.A0A1R3JZC3"/>
<evidence type="ECO:0000313" key="9">
    <source>
        <dbReference type="EMBL" id="OMP00177.1"/>
    </source>
</evidence>
<evidence type="ECO:0000256" key="4">
    <source>
        <dbReference type="ARBA" id="ARBA00023002"/>
    </source>
</evidence>
<dbReference type="Gene3D" id="2.60.120.330">
    <property type="entry name" value="B-lactam Antibiotic, Isopenicillin N Synthase, Chain"/>
    <property type="match status" value="1"/>
</dbReference>
<dbReference type="PROSITE" id="PS51471">
    <property type="entry name" value="FE2OG_OXY"/>
    <property type="match status" value="1"/>
</dbReference>
<evidence type="ECO:0000259" key="8">
    <source>
        <dbReference type="PROSITE" id="PS51471"/>
    </source>
</evidence>
<reference evidence="10" key="1">
    <citation type="submission" date="2013-09" db="EMBL/GenBank/DDBJ databases">
        <title>Corchorus olitorius genome sequencing.</title>
        <authorList>
            <person name="Alam M."/>
            <person name="Haque M.S."/>
            <person name="Islam M.S."/>
            <person name="Emdad E.M."/>
            <person name="Islam M.M."/>
            <person name="Ahmed B."/>
            <person name="Halim A."/>
            <person name="Hossen Q.M.M."/>
            <person name="Hossain M.Z."/>
            <person name="Ahmed R."/>
            <person name="Khan M.M."/>
            <person name="Islam R."/>
            <person name="Rashid M.M."/>
            <person name="Khan S.A."/>
            <person name="Rahman M.S."/>
            <person name="Alam M."/>
            <person name="Yahiya A.S."/>
            <person name="Khan M.S."/>
            <person name="Azam M.S."/>
            <person name="Haque T."/>
            <person name="Lashkar M.Z.H."/>
            <person name="Akhand A.I."/>
            <person name="Morshed G."/>
            <person name="Roy S."/>
            <person name="Uddin K.S."/>
            <person name="Rabeya T."/>
            <person name="Hossain A.S."/>
            <person name="Chowdhury A."/>
            <person name="Snigdha A.R."/>
            <person name="Mortoza M.S."/>
            <person name="Matin S.A."/>
            <person name="Hoque S.M.E."/>
            <person name="Islam M.K."/>
            <person name="Roy D.K."/>
            <person name="Haider R."/>
            <person name="Moosa M.M."/>
            <person name="Elias S.M."/>
            <person name="Hasan A.M."/>
            <person name="Jahan S."/>
            <person name="Shafiuddin M."/>
            <person name="Mahmood N."/>
            <person name="Shommy N.S."/>
        </authorList>
    </citation>
    <scope>NUCLEOTIDE SEQUENCE [LARGE SCALE GENOMIC DNA]</scope>
    <source>
        <strain evidence="10">cv. O-4</strain>
    </source>
</reference>
<accession>A0A1R3JZC3</accession>
<dbReference type="InterPro" id="IPR005123">
    <property type="entry name" value="Oxoglu/Fe-dep_dioxygenase_dom"/>
</dbReference>
<dbReference type="Proteomes" id="UP000187203">
    <property type="component" value="Unassembled WGS sequence"/>
</dbReference>
<evidence type="ECO:0000256" key="3">
    <source>
        <dbReference type="ARBA" id="ARBA00022964"/>
    </source>
</evidence>
<feature type="domain" description="Fe2OG dioxygenase" evidence="8">
    <location>
        <begin position="167"/>
        <end position="270"/>
    </location>
</feature>
<organism evidence="9 10">
    <name type="scientific">Corchorus olitorius</name>
    <dbReference type="NCBI Taxonomy" id="93759"/>
    <lineage>
        <taxon>Eukaryota</taxon>
        <taxon>Viridiplantae</taxon>
        <taxon>Streptophyta</taxon>
        <taxon>Embryophyta</taxon>
        <taxon>Tracheophyta</taxon>
        <taxon>Spermatophyta</taxon>
        <taxon>Magnoliopsida</taxon>
        <taxon>eudicotyledons</taxon>
        <taxon>Gunneridae</taxon>
        <taxon>Pentapetalae</taxon>
        <taxon>rosids</taxon>
        <taxon>malvids</taxon>
        <taxon>Malvales</taxon>
        <taxon>Malvaceae</taxon>
        <taxon>Grewioideae</taxon>
        <taxon>Apeibeae</taxon>
        <taxon>Corchorus</taxon>
    </lineage>
</organism>
<dbReference type="Pfam" id="PF14226">
    <property type="entry name" value="DIOX_N"/>
    <property type="match status" value="1"/>
</dbReference>
<evidence type="ECO:0000313" key="10">
    <source>
        <dbReference type="Proteomes" id="UP000187203"/>
    </source>
</evidence>
<dbReference type="EMBL" id="AWUE01014974">
    <property type="protein sequence ID" value="OMP00177.1"/>
    <property type="molecule type" value="Genomic_DNA"/>
</dbReference>
<keyword evidence="5 7" id="KW-0408">Iron</keyword>
<keyword evidence="2 7" id="KW-0479">Metal-binding</keyword>
<dbReference type="InterPro" id="IPR027443">
    <property type="entry name" value="IPNS-like_sf"/>
</dbReference>
<comment type="caution">
    <text evidence="9">The sequence shown here is derived from an EMBL/GenBank/DDBJ whole genome shotgun (WGS) entry which is preliminary data.</text>
</comment>
<keyword evidence="3 9" id="KW-0223">Dioxygenase</keyword>
<dbReference type="GO" id="GO:0046872">
    <property type="term" value="F:metal ion binding"/>
    <property type="evidence" value="ECO:0007669"/>
    <property type="project" value="UniProtKB-KW"/>
</dbReference>
<evidence type="ECO:0000256" key="6">
    <source>
        <dbReference type="ARBA" id="ARBA00057022"/>
    </source>
</evidence>
<evidence type="ECO:0000256" key="5">
    <source>
        <dbReference type="ARBA" id="ARBA00023004"/>
    </source>
</evidence>
<dbReference type="GO" id="GO:0051213">
    <property type="term" value="F:dioxygenase activity"/>
    <property type="evidence" value="ECO:0007669"/>
    <property type="project" value="UniProtKB-KW"/>
</dbReference>
<keyword evidence="10" id="KW-1185">Reference proteome</keyword>
<dbReference type="OrthoDB" id="288590at2759"/>
<dbReference type="FunFam" id="2.60.120.330:FF:000022">
    <property type="entry name" value="Probable 2-oxoglutarate-dependent dioxygenase AOP1.2"/>
    <property type="match status" value="1"/>
</dbReference>
<evidence type="ECO:0000256" key="2">
    <source>
        <dbReference type="ARBA" id="ARBA00022723"/>
    </source>
</evidence>
<sequence>MGEEITSYEIPLRLPIIDFSHKDLKRGTHEWDSVKVEVRKALEEFGCFEALIDKFPLELREELHGALNEAFDLPLETKMLNVSEKPYHGYLGVHPERSPLYESFGIDEANVVENVQGLSNILWPQGSATFSKLIQYISEQQLGLERMVRLMILESLGIEEYMEEHMDSNYYLLKLMKYAGPQSTEAKLGLYGHTDKNMMTILYQNNDVNGLEVRTKNGEWILVKPSPNTFTVMIGDSLYAWLNGRLHSPFHRVMMKGNKARYTTALFSILKAGYTVKAPKELVDEQHPLLFKPFTFDEFMKFLHTEAGETSDCALRAFCGVKNIT</sequence>
<dbReference type="Pfam" id="PF03171">
    <property type="entry name" value="2OG-FeII_Oxy"/>
    <property type="match status" value="1"/>
</dbReference>
<gene>
    <name evidence="9" type="ORF">COLO4_12841</name>
</gene>
<dbReference type="InterPro" id="IPR050231">
    <property type="entry name" value="Iron_ascorbate_oxido_reductase"/>
</dbReference>
<name>A0A1R3JZC3_9ROSI</name>